<evidence type="ECO:0000256" key="5">
    <source>
        <dbReference type="ARBA" id="ARBA00022692"/>
    </source>
</evidence>
<feature type="transmembrane region" description="Helical" evidence="9">
    <location>
        <begin position="44"/>
        <end position="65"/>
    </location>
</feature>
<keyword evidence="3" id="KW-1003">Cell membrane</keyword>
<reference evidence="11 12" key="1">
    <citation type="submission" date="2023-04" db="EMBL/GenBank/DDBJ databases">
        <title>YMD61, complete Genome.</title>
        <authorList>
            <person name="Zhang J."/>
        </authorList>
    </citation>
    <scope>NUCLEOTIDE SEQUENCE [LARGE SCALE GENOMIC DNA]</scope>
    <source>
        <strain evidence="11 12">YMD61</strain>
    </source>
</reference>
<feature type="transmembrane region" description="Helical" evidence="9">
    <location>
        <begin position="124"/>
        <end position="146"/>
    </location>
</feature>
<evidence type="ECO:0000256" key="9">
    <source>
        <dbReference type="RuleBase" id="RU369079"/>
    </source>
</evidence>
<dbReference type="PANTHER" id="PTHR35011">
    <property type="entry name" value="2,3-DIKETO-L-GULONATE TRAP TRANSPORTER SMALL PERMEASE PROTEIN YIAM"/>
    <property type="match status" value="1"/>
</dbReference>
<dbReference type="Pfam" id="PF04290">
    <property type="entry name" value="DctQ"/>
    <property type="match status" value="1"/>
</dbReference>
<comment type="subunit">
    <text evidence="9">The complex comprises the extracytoplasmic solute receptor protein and the two transmembrane proteins.</text>
</comment>
<evidence type="ECO:0000313" key="12">
    <source>
        <dbReference type="Proteomes" id="UP001230978"/>
    </source>
</evidence>
<evidence type="ECO:0000256" key="6">
    <source>
        <dbReference type="ARBA" id="ARBA00022989"/>
    </source>
</evidence>
<gene>
    <name evidence="11" type="ORF">QF092_12065</name>
</gene>
<keyword evidence="6 9" id="KW-1133">Transmembrane helix</keyword>
<organism evidence="11 12">
    <name type="scientific">Fuscovulum ytuae</name>
    <dbReference type="NCBI Taxonomy" id="3042299"/>
    <lineage>
        <taxon>Bacteria</taxon>
        <taxon>Pseudomonadati</taxon>
        <taxon>Pseudomonadota</taxon>
        <taxon>Alphaproteobacteria</taxon>
        <taxon>Rhodobacterales</taxon>
        <taxon>Paracoccaceae</taxon>
        <taxon>Fuscovulum</taxon>
    </lineage>
</organism>
<dbReference type="EMBL" id="CP124535">
    <property type="protein sequence ID" value="WGV15022.1"/>
    <property type="molecule type" value="Genomic_DNA"/>
</dbReference>
<comment type="similarity">
    <text evidence="8 9">Belongs to the TRAP transporter small permease family.</text>
</comment>
<sequence length="167" mass="18905">MMARLLPVLAKAAEGVAAGMLAAIFATFILQIVARYIFGWSLGWTIELSLSLWLWLVLFTCAFVLRERDHVKFDVLVTSLRPGARRICALLASISIFAALLASVPDSWDYVTFYKIKKSAVFRIPLIWVFSIYIIFLVAVIARYGWRIAAILRGYNPDLDQRDIMAD</sequence>
<evidence type="ECO:0000256" key="3">
    <source>
        <dbReference type="ARBA" id="ARBA00022475"/>
    </source>
</evidence>
<evidence type="ECO:0000256" key="7">
    <source>
        <dbReference type="ARBA" id="ARBA00023136"/>
    </source>
</evidence>
<keyword evidence="12" id="KW-1185">Reference proteome</keyword>
<evidence type="ECO:0000256" key="2">
    <source>
        <dbReference type="ARBA" id="ARBA00022448"/>
    </source>
</evidence>
<proteinExistence type="inferred from homology"/>
<evidence type="ECO:0000313" key="11">
    <source>
        <dbReference type="EMBL" id="WGV15022.1"/>
    </source>
</evidence>
<dbReference type="InterPro" id="IPR007387">
    <property type="entry name" value="TRAP_DctQ"/>
</dbReference>
<dbReference type="InterPro" id="IPR055348">
    <property type="entry name" value="DctQ"/>
</dbReference>
<accession>A0ABY8Q337</accession>
<comment type="function">
    <text evidence="9">Part of the tripartite ATP-independent periplasmic (TRAP) transport system.</text>
</comment>
<keyword evidence="7 9" id="KW-0472">Membrane</keyword>
<name>A0ABY8Q337_9RHOB</name>
<comment type="subcellular location">
    <subcellularLocation>
        <location evidence="1 9">Cell inner membrane</location>
        <topology evidence="1 9">Multi-pass membrane protein</topology>
    </subcellularLocation>
</comment>
<keyword evidence="5 9" id="KW-0812">Transmembrane</keyword>
<feature type="transmembrane region" description="Helical" evidence="9">
    <location>
        <begin position="12"/>
        <end position="38"/>
    </location>
</feature>
<evidence type="ECO:0000259" key="10">
    <source>
        <dbReference type="Pfam" id="PF04290"/>
    </source>
</evidence>
<evidence type="ECO:0000256" key="4">
    <source>
        <dbReference type="ARBA" id="ARBA00022519"/>
    </source>
</evidence>
<dbReference type="PANTHER" id="PTHR35011:SF2">
    <property type="entry name" value="2,3-DIKETO-L-GULONATE TRAP TRANSPORTER SMALL PERMEASE PROTEIN YIAM"/>
    <property type="match status" value="1"/>
</dbReference>
<feature type="transmembrane region" description="Helical" evidence="9">
    <location>
        <begin position="86"/>
        <end position="104"/>
    </location>
</feature>
<feature type="domain" description="Tripartite ATP-independent periplasmic transporters DctQ component" evidence="10">
    <location>
        <begin position="25"/>
        <end position="150"/>
    </location>
</feature>
<evidence type="ECO:0000256" key="8">
    <source>
        <dbReference type="ARBA" id="ARBA00038436"/>
    </source>
</evidence>
<evidence type="ECO:0000256" key="1">
    <source>
        <dbReference type="ARBA" id="ARBA00004429"/>
    </source>
</evidence>
<keyword evidence="4 9" id="KW-0997">Cell inner membrane</keyword>
<dbReference type="Proteomes" id="UP001230978">
    <property type="component" value="Chromosome"/>
</dbReference>
<keyword evidence="2 9" id="KW-0813">Transport</keyword>
<protein>
    <recommendedName>
        <fullName evidence="9">TRAP transporter small permease protein</fullName>
    </recommendedName>
</protein>
<dbReference type="RefSeq" id="WP_281464153.1">
    <property type="nucleotide sequence ID" value="NZ_CP124535.1"/>
</dbReference>